<proteinExistence type="predicted"/>
<reference evidence="3 4" key="1">
    <citation type="journal article" date="2013" name="ISME J.">
        <title>By their genes ye shall know them: genomic signatures of predatory bacteria.</title>
        <authorList>
            <person name="Pasternak Z."/>
            <person name="Pietrokovski S."/>
            <person name="Rotem O."/>
            <person name="Gophna U."/>
            <person name="Lurie-Weinberger M.N."/>
            <person name="Jurkevitch E."/>
        </authorList>
    </citation>
    <scope>NUCLEOTIDE SEQUENCE [LARGE SCALE GENOMIC DNA]</scope>
    <source>
        <strain evidence="3 4">JSS</strain>
    </source>
</reference>
<dbReference type="SUPFAM" id="SSF53067">
    <property type="entry name" value="Actin-like ATPase domain"/>
    <property type="match status" value="2"/>
</dbReference>
<evidence type="ECO:0000256" key="2">
    <source>
        <dbReference type="ARBA" id="ARBA00022840"/>
    </source>
</evidence>
<accession>M4VSI5</accession>
<dbReference type="OrthoDB" id="5288085at2"/>
<protein>
    <recommendedName>
        <fullName evidence="5">HSP70 family molecular chaperone</fullName>
    </recommendedName>
</protein>
<dbReference type="KEGG" id="bex:A11Q_1953"/>
<dbReference type="eggNOG" id="COG0443">
    <property type="taxonomic scope" value="Bacteria"/>
</dbReference>
<evidence type="ECO:0000313" key="3">
    <source>
        <dbReference type="EMBL" id="AGH96169.1"/>
    </source>
</evidence>
<dbReference type="InterPro" id="IPR013126">
    <property type="entry name" value="Hsp_70_fam"/>
</dbReference>
<evidence type="ECO:0008006" key="5">
    <source>
        <dbReference type="Google" id="ProtNLM"/>
    </source>
</evidence>
<keyword evidence="2" id="KW-0067">ATP-binding</keyword>
<dbReference type="EMBL" id="CP003537">
    <property type="protein sequence ID" value="AGH96169.1"/>
    <property type="molecule type" value="Genomic_DNA"/>
</dbReference>
<dbReference type="Pfam" id="PF00012">
    <property type="entry name" value="HSP70"/>
    <property type="match status" value="2"/>
</dbReference>
<dbReference type="Gene3D" id="3.30.420.40">
    <property type="match status" value="3"/>
</dbReference>
<dbReference type="PATRIC" id="fig|1184267.3.peg.1978"/>
<evidence type="ECO:0000313" key="4">
    <source>
        <dbReference type="Proteomes" id="UP000012040"/>
    </source>
</evidence>
<dbReference type="InterPro" id="IPR043129">
    <property type="entry name" value="ATPase_NBD"/>
</dbReference>
<dbReference type="GO" id="GO:0140662">
    <property type="term" value="F:ATP-dependent protein folding chaperone"/>
    <property type="evidence" value="ECO:0007669"/>
    <property type="project" value="InterPro"/>
</dbReference>
<dbReference type="Gene3D" id="3.90.640.10">
    <property type="entry name" value="Actin, Chain A, domain 4"/>
    <property type="match status" value="2"/>
</dbReference>
<dbReference type="HOGENOM" id="CLU_033976_2_0_7"/>
<dbReference type="RefSeq" id="WP_015470659.1">
    <property type="nucleotide sequence ID" value="NC_020813.1"/>
</dbReference>
<evidence type="ECO:0000256" key="1">
    <source>
        <dbReference type="ARBA" id="ARBA00022741"/>
    </source>
</evidence>
<dbReference type="AlphaFoldDB" id="M4VSI5"/>
<dbReference type="Proteomes" id="UP000012040">
    <property type="component" value="Chromosome"/>
</dbReference>
<dbReference type="PANTHER" id="PTHR19375">
    <property type="entry name" value="HEAT SHOCK PROTEIN 70KDA"/>
    <property type="match status" value="1"/>
</dbReference>
<name>M4VSI5_9BACT</name>
<organism evidence="3 4">
    <name type="scientific">Pseudobdellovibrio exovorus JSS</name>
    <dbReference type="NCBI Taxonomy" id="1184267"/>
    <lineage>
        <taxon>Bacteria</taxon>
        <taxon>Pseudomonadati</taxon>
        <taxon>Bdellovibrionota</taxon>
        <taxon>Bdellovibrionia</taxon>
        <taxon>Bdellovibrionales</taxon>
        <taxon>Pseudobdellovibrionaceae</taxon>
        <taxon>Pseudobdellovibrio</taxon>
    </lineage>
</organism>
<dbReference type="STRING" id="1184267.A11Q_1953"/>
<keyword evidence="4" id="KW-1185">Reference proteome</keyword>
<keyword evidence="1" id="KW-0547">Nucleotide-binding</keyword>
<dbReference type="GO" id="GO:0005524">
    <property type="term" value="F:ATP binding"/>
    <property type="evidence" value="ECO:0007669"/>
    <property type="project" value="UniProtKB-KW"/>
</dbReference>
<sequence length="425" mass="48460">MSDSILAIDFGTSHSLVGALHQQKRIDTIPIDPHHPDDRSLMRSLLYFPTANQCFYGSEAISKYTEMEMEGRLFRSFKSHLPNKNYIGTVIDNRILSLETMIGLFLLELKKRAEAHLKTSVTKAVIGRPARYSMDDVADGFALHRMQKAAEYAGFKEVKFVPEPLAAALDFKRQISEEKLALIGDFGGGTSDFTIMKITQSDFKKSDVLAVEGCPMAGDALDSLFMQNRLNRSFGAGVQYRMPMSSNLLQMPQAVIERLNKPAHIVHLKEKETYEFIKEVQRCALRDDDKSNIDRLFVLIEDQQIFSFFEEIEKTKKALSSKPTAKFQFDYPDIETSDVFSSDEFITWSEQFKEGIFSALDRCLKQAQVEPHQIDLVFLTGGTAHVPFIQNEFRRLFGEEKLQSKNFFHSIMSGLIESARNWDEL</sequence>
<gene>
    <name evidence="3" type="ORF">A11Q_1953</name>
</gene>